<dbReference type="RefSeq" id="WP_285966121.1">
    <property type="nucleotide sequence ID" value="NZ_CP127294.1"/>
</dbReference>
<name>A0A9Y2I996_9PSEU</name>
<feature type="transmembrane region" description="Helical" evidence="2">
    <location>
        <begin position="34"/>
        <end position="53"/>
    </location>
</feature>
<dbReference type="AlphaFoldDB" id="A0A9Y2I996"/>
<organism evidence="3 4">
    <name type="scientific">Amycolatopsis carbonis</name>
    <dbReference type="NCBI Taxonomy" id="715471"/>
    <lineage>
        <taxon>Bacteria</taxon>
        <taxon>Bacillati</taxon>
        <taxon>Actinomycetota</taxon>
        <taxon>Actinomycetes</taxon>
        <taxon>Pseudonocardiales</taxon>
        <taxon>Pseudonocardiaceae</taxon>
        <taxon>Amycolatopsis</taxon>
    </lineage>
</organism>
<gene>
    <name evidence="3" type="ORF">QRX50_27925</name>
</gene>
<feature type="compositionally biased region" description="Basic residues" evidence="1">
    <location>
        <begin position="176"/>
        <end position="189"/>
    </location>
</feature>
<feature type="compositionally biased region" description="Basic and acidic residues" evidence="1">
    <location>
        <begin position="1"/>
        <end position="18"/>
    </location>
</feature>
<feature type="region of interest" description="Disordered" evidence="1">
    <location>
        <begin position="1"/>
        <end position="21"/>
    </location>
</feature>
<reference evidence="3 4" key="1">
    <citation type="submission" date="2023-06" db="EMBL/GenBank/DDBJ databases">
        <authorList>
            <person name="Oyuntsetseg B."/>
            <person name="Kim S.B."/>
        </authorList>
    </citation>
    <scope>NUCLEOTIDE SEQUENCE [LARGE SCALE GENOMIC DNA]</scope>
    <source>
        <strain evidence="3 4">2-15</strain>
    </source>
</reference>
<evidence type="ECO:0000313" key="4">
    <source>
        <dbReference type="Proteomes" id="UP001236014"/>
    </source>
</evidence>
<feature type="transmembrane region" description="Helical" evidence="2">
    <location>
        <begin position="104"/>
        <end position="126"/>
    </location>
</feature>
<keyword evidence="4" id="KW-1185">Reference proteome</keyword>
<protein>
    <submittedName>
        <fullName evidence="3">Uncharacterized protein</fullName>
    </submittedName>
</protein>
<accession>A0A9Y2I996</accession>
<feature type="transmembrane region" description="Helical" evidence="2">
    <location>
        <begin position="132"/>
        <end position="151"/>
    </location>
</feature>
<dbReference type="KEGG" id="acab:QRX50_27925"/>
<sequence length="211" mass="23283">MVTSGREMKNRTESDNARRTFLHPPPRKLNVFHIVRLMDALLVAVSVVIPVIARVTEDRSVIFCLSLTVFFVPLSPVVARHVVALAFFGKSAKYGEFMSAAIKVYYPLVFGSIGVMLSQLIVPGQFKGSDSLLVLIIVLVLAKIDSVHEVIRCFRRLAGKRNIINSRSARIKVGRRRRRSCTPTRRKRVAGSGLARSGGVGGKVSPMDDLP</sequence>
<dbReference type="Proteomes" id="UP001236014">
    <property type="component" value="Chromosome"/>
</dbReference>
<feature type="transmembrane region" description="Helical" evidence="2">
    <location>
        <begin position="59"/>
        <end position="83"/>
    </location>
</feature>
<keyword evidence="2" id="KW-1133">Transmembrane helix</keyword>
<keyword evidence="2" id="KW-0472">Membrane</keyword>
<proteinExistence type="predicted"/>
<evidence type="ECO:0000256" key="2">
    <source>
        <dbReference type="SAM" id="Phobius"/>
    </source>
</evidence>
<evidence type="ECO:0000313" key="3">
    <source>
        <dbReference type="EMBL" id="WIX75349.1"/>
    </source>
</evidence>
<evidence type="ECO:0000256" key="1">
    <source>
        <dbReference type="SAM" id="MobiDB-lite"/>
    </source>
</evidence>
<keyword evidence="2" id="KW-0812">Transmembrane</keyword>
<dbReference type="EMBL" id="CP127294">
    <property type="protein sequence ID" value="WIX75349.1"/>
    <property type="molecule type" value="Genomic_DNA"/>
</dbReference>
<feature type="region of interest" description="Disordered" evidence="1">
    <location>
        <begin position="176"/>
        <end position="211"/>
    </location>
</feature>